<dbReference type="PANTHER" id="PTHR43528">
    <property type="entry name" value="ALPHA-KETOGLUTARATE PERMEASE"/>
    <property type="match status" value="1"/>
</dbReference>
<feature type="domain" description="Major facilitator superfamily (MFS) profile" evidence="10">
    <location>
        <begin position="3"/>
        <end position="411"/>
    </location>
</feature>
<feature type="transmembrane region" description="Helical" evidence="9">
    <location>
        <begin position="175"/>
        <end position="195"/>
    </location>
</feature>
<dbReference type="EMBL" id="ACQT01000009">
    <property type="protein sequence ID" value="EER61804.1"/>
    <property type="molecule type" value="Genomic_DNA"/>
</dbReference>
<dbReference type="PATRIC" id="fig|573060.9.peg.4581"/>
<evidence type="ECO:0000256" key="5">
    <source>
        <dbReference type="ARBA" id="ARBA00022692"/>
    </source>
</evidence>
<evidence type="ECO:0000256" key="9">
    <source>
        <dbReference type="SAM" id="Phobius"/>
    </source>
</evidence>
<keyword evidence="6" id="KW-0769">Symport</keyword>
<dbReference type="InterPro" id="IPR051084">
    <property type="entry name" value="H+-coupled_symporters"/>
</dbReference>
<dbReference type="InterPro" id="IPR005828">
    <property type="entry name" value="MFS_sugar_transport-like"/>
</dbReference>
<dbReference type="Pfam" id="PF00083">
    <property type="entry name" value="Sugar_tr"/>
    <property type="match status" value="1"/>
</dbReference>
<dbReference type="AlphaFoldDB" id="C5T160"/>
<feature type="transmembrane region" description="Helical" evidence="9">
    <location>
        <begin position="291"/>
        <end position="313"/>
    </location>
</feature>
<proteinExistence type="inferred from homology"/>
<keyword evidence="4" id="KW-1003">Cell membrane</keyword>
<feature type="transmembrane region" description="Helical" evidence="9">
    <location>
        <begin position="353"/>
        <end position="378"/>
    </location>
</feature>
<keyword evidence="12" id="KW-1185">Reference proteome</keyword>
<dbReference type="Gene3D" id="1.20.1250.20">
    <property type="entry name" value="MFS general substrate transporter like domains"/>
    <property type="match status" value="2"/>
</dbReference>
<dbReference type="Proteomes" id="UP000003856">
    <property type="component" value="Unassembled WGS sequence"/>
</dbReference>
<evidence type="ECO:0000256" key="4">
    <source>
        <dbReference type="ARBA" id="ARBA00022475"/>
    </source>
</evidence>
<name>C5T160_ACIDE</name>
<evidence type="ECO:0000313" key="11">
    <source>
        <dbReference type="EMBL" id="EER61804.1"/>
    </source>
</evidence>
<dbReference type="PROSITE" id="PS00217">
    <property type="entry name" value="SUGAR_TRANSPORT_2"/>
    <property type="match status" value="1"/>
</dbReference>
<keyword evidence="8 9" id="KW-0472">Membrane</keyword>
<keyword evidence="5 9" id="KW-0812">Transmembrane</keyword>
<dbReference type="SUPFAM" id="SSF103473">
    <property type="entry name" value="MFS general substrate transporter"/>
    <property type="match status" value="1"/>
</dbReference>
<feature type="transmembrane region" description="Helical" evidence="9">
    <location>
        <begin position="384"/>
        <end position="404"/>
    </location>
</feature>
<dbReference type="InterPro" id="IPR020846">
    <property type="entry name" value="MFS_dom"/>
</dbReference>
<evidence type="ECO:0000256" key="7">
    <source>
        <dbReference type="ARBA" id="ARBA00022989"/>
    </source>
</evidence>
<dbReference type="GO" id="GO:0005886">
    <property type="term" value="C:plasma membrane"/>
    <property type="evidence" value="ECO:0007669"/>
    <property type="project" value="UniProtKB-SubCell"/>
</dbReference>
<gene>
    <name evidence="11" type="ORF">AcdelDRAFT_0640</name>
</gene>
<dbReference type="PANTHER" id="PTHR43528:SF1">
    <property type="entry name" value="ALPHA-KETOGLUTARATE PERMEASE"/>
    <property type="match status" value="1"/>
</dbReference>
<evidence type="ECO:0000256" key="3">
    <source>
        <dbReference type="ARBA" id="ARBA00022448"/>
    </source>
</evidence>
<feature type="transmembrane region" description="Helical" evidence="9">
    <location>
        <begin position="39"/>
        <end position="62"/>
    </location>
</feature>
<feature type="transmembrane region" description="Helical" evidence="9">
    <location>
        <begin position="262"/>
        <end position="282"/>
    </location>
</feature>
<dbReference type="InterPro" id="IPR036259">
    <property type="entry name" value="MFS_trans_sf"/>
</dbReference>
<dbReference type="Pfam" id="PF07690">
    <property type="entry name" value="MFS_1"/>
    <property type="match status" value="1"/>
</dbReference>
<evidence type="ECO:0000256" key="6">
    <source>
        <dbReference type="ARBA" id="ARBA00022847"/>
    </source>
</evidence>
<dbReference type="GO" id="GO:0015293">
    <property type="term" value="F:symporter activity"/>
    <property type="evidence" value="ECO:0007669"/>
    <property type="project" value="UniProtKB-KW"/>
</dbReference>
<evidence type="ECO:0000256" key="8">
    <source>
        <dbReference type="ARBA" id="ARBA00023136"/>
    </source>
</evidence>
<dbReference type="FunFam" id="1.20.1250.20:FF:000001">
    <property type="entry name" value="Dicarboxylate MFS transporter"/>
    <property type="match status" value="1"/>
</dbReference>
<comment type="similarity">
    <text evidence="2">Belongs to the major facilitator superfamily. Metabolite:H+ Symporter (MHS) family (TC 2.A.1.6) family.</text>
</comment>
<dbReference type="InterPro" id="IPR011701">
    <property type="entry name" value="MFS"/>
</dbReference>
<reference evidence="11 12" key="1">
    <citation type="submission" date="2009-05" db="EMBL/GenBank/DDBJ databases">
        <title>The draft genome of Acidovorax delafieldii 2AN.</title>
        <authorList>
            <consortium name="US DOE Joint Genome Institute (JGI-PGF)"/>
            <person name="Lucas S."/>
            <person name="Copeland A."/>
            <person name="Lapidus A."/>
            <person name="Glavina del Rio T."/>
            <person name="Tice H."/>
            <person name="Bruce D."/>
            <person name="Goodwin L."/>
            <person name="Pitluck S."/>
            <person name="Larimer F."/>
            <person name="Land M.L."/>
            <person name="Hauser L."/>
            <person name="Shelobolina E.S."/>
            <person name="Picardal F."/>
            <person name="Roden E."/>
            <person name="Emerson D."/>
        </authorList>
    </citation>
    <scope>NUCLEOTIDE SEQUENCE [LARGE SCALE GENOMIC DNA]</scope>
    <source>
        <strain evidence="11 12">2AN</strain>
    </source>
</reference>
<comment type="subcellular location">
    <subcellularLocation>
        <location evidence="1">Cell membrane</location>
        <topology evidence="1">Multi-pass membrane protein</topology>
    </subcellularLocation>
</comment>
<keyword evidence="7 9" id="KW-1133">Transmembrane helix</keyword>
<feature type="transmembrane region" description="Helical" evidence="9">
    <location>
        <begin position="229"/>
        <end position="250"/>
    </location>
</feature>
<dbReference type="PROSITE" id="PS50850">
    <property type="entry name" value="MFS"/>
    <property type="match status" value="1"/>
</dbReference>
<feature type="transmembrane region" description="Helical" evidence="9">
    <location>
        <begin position="12"/>
        <end position="33"/>
    </location>
</feature>
<keyword evidence="3" id="KW-0813">Transport</keyword>
<evidence type="ECO:0000256" key="1">
    <source>
        <dbReference type="ARBA" id="ARBA00004651"/>
    </source>
</evidence>
<organism evidence="11 12">
    <name type="scientific">Acidovorax delafieldii 2AN</name>
    <dbReference type="NCBI Taxonomy" id="573060"/>
    <lineage>
        <taxon>Bacteria</taxon>
        <taxon>Pseudomonadati</taxon>
        <taxon>Pseudomonadota</taxon>
        <taxon>Betaproteobacteria</taxon>
        <taxon>Burkholderiales</taxon>
        <taxon>Comamonadaceae</taxon>
        <taxon>Acidovorax</taxon>
    </lineage>
</organism>
<feature type="transmembrane region" description="Helical" evidence="9">
    <location>
        <begin position="319"/>
        <end position="341"/>
    </location>
</feature>
<evidence type="ECO:0000256" key="2">
    <source>
        <dbReference type="ARBA" id="ARBA00008240"/>
    </source>
</evidence>
<protein>
    <submittedName>
        <fullName evidence="11">Major facilitator superfamily MFS_1</fullName>
    </submittedName>
</protein>
<sequence>MRAVVATVLGNALEWFDFAAYAFLAALIGRHFFPPGNETVTLLSSFAVFGVGFVARPLGAIVFGRLGDRHGRKLALMIAMPLMGVGTLIVGLTPSYATIGIVAPILLVVGRVLQGFSAGGELGNAVAFLFEWAPPRRRALYSSLQQCSVVFGTLLGSGSAALLSNTLSPADLEAWGWRVPFLVGGLVIAPLGIFLRRKVEESPVYEGAALQSDARTAAASPWLLGAKTISLTGAWVVSYYVFLIYLPSFLPKHAHVSAAHALWASTAGLAAMMVSIPAWGLLSDLIGRRPLMLIASVLCIVTPYPAFMLLLSAPSLAQVFLVSIAAGVLVGMFAGVGPAAMSELFPTSQRTTGVSISFGLATAILGGFAPFLSTWLIGVTGSPLSPTLYVIAAALVSTATAVKLRETAYTRLS</sequence>
<evidence type="ECO:0000259" key="10">
    <source>
        <dbReference type="PROSITE" id="PS50850"/>
    </source>
</evidence>
<dbReference type="InterPro" id="IPR005829">
    <property type="entry name" value="Sugar_transporter_CS"/>
</dbReference>
<accession>C5T160</accession>
<evidence type="ECO:0000313" key="12">
    <source>
        <dbReference type="Proteomes" id="UP000003856"/>
    </source>
</evidence>
<comment type="caution">
    <text evidence="11">The sequence shown here is derived from an EMBL/GenBank/DDBJ whole genome shotgun (WGS) entry which is preliminary data.</text>
</comment>